<evidence type="ECO:0000256" key="8">
    <source>
        <dbReference type="ARBA" id="ARBA00039102"/>
    </source>
</evidence>
<comment type="catalytic activity">
    <reaction evidence="11">
        <text>2-deoxy-scyllo-inosamine + NADP(+) = 3-amino-2,3-dideoxy-scyllo-inosose + NADPH + H(+)</text>
        <dbReference type="Rhea" id="RHEA:33879"/>
        <dbReference type="ChEBI" id="CHEBI:15378"/>
        <dbReference type="ChEBI" id="CHEBI:57783"/>
        <dbReference type="ChEBI" id="CHEBI:58349"/>
        <dbReference type="ChEBI" id="CHEBI:65002"/>
        <dbReference type="ChEBI" id="CHEBI:65003"/>
        <dbReference type="EC" id="1.1.1.329"/>
    </reaction>
</comment>
<evidence type="ECO:0000256" key="1">
    <source>
        <dbReference type="ARBA" id="ARBA00001947"/>
    </source>
</evidence>
<sequence length="344" mass="35660">MPQQIRRVLVRSIDDITVEHIPAPTADEGELLVRTAVVGVCGSDTHAAQGHHPFMPLPYHPGHEAVGVVAATGPGVDGFAPGDRVIVEPNLFCGRCPQCRTGRYNICQELTVFGCQTPGAMTDLFTIPADRVHRVPAGMTDLEAALVEPLATPVHAVAKAGDLTGRAVVVLGAGPIGLLVLAAARHAGAAAIAVTDLLPGKRERALRLGADAALPADAADLTEQARQALGAPVDVVFDCVAREQSMAQATDLVTKGGRIIVVGVGAAGTTPVRLDLIQDREISVEGTLMYTADDYRTAIALIASGAVDTDEIVTATFPLEEAAKAFAASLAPEHVKVLVTVEAP</sequence>
<dbReference type="RefSeq" id="WP_175430914.1">
    <property type="nucleotide sequence ID" value="NZ_CP021978.1"/>
</dbReference>
<comment type="pathway">
    <text evidence="6">Metabolic intermediate biosynthesis; 2-deoxystreptamine biosynthesis; 2-deoxystreptamine from D-glucose 6-phosphate: step 3/4.</text>
</comment>
<keyword evidence="15" id="KW-1185">Reference proteome</keyword>
<comment type="similarity">
    <text evidence="7">Belongs to the zinc-containing alcohol dehydrogenase family. DOIA dehydrogenase subfamily.</text>
</comment>
<keyword evidence="4" id="KW-0560">Oxidoreductase</keyword>
<dbReference type="PANTHER" id="PTHR43401:SF2">
    <property type="entry name" value="L-THREONINE 3-DEHYDROGENASE"/>
    <property type="match status" value="1"/>
</dbReference>
<keyword evidence="2 12" id="KW-0479">Metal-binding</keyword>
<dbReference type="InterPro" id="IPR013149">
    <property type="entry name" value="ADH-like_C"/>
</dbReference>
<evidence type="ECO:0000259" key="13">
    <source>
        <dbReference type="SMART" id="SM00829"/>
    </source>
</evidence>
<dbReference type="InterPro" id="IPR002328">
    <property type="entry name" value="ADH_Zn_CS"/>
</dbReference>
<dbReference type="Pfam" id="PF00107">
    <property type="entry name" value="ADH_zinc_N"/>
    <property type="match status" value="1"/>
</dbReference>
<evidence type="ECO:0000256" key="6">
    <source>
        <dbReference type="ARBA" id="ARBA00037908"/>
    </source>
</evidence>
<evidence type="ECO:0000313" key="14">
    <source>
        <dbReference type="EMBL" id="QCD54210.1"/>
    </source>
</evidence>
<dbReference type="SUPFAM" id="SSF51735">
    <property type="entry name" value="NAD(P)-binding Rossmann-fold domains"/>
    <property type="match status" value="1"/>
</dbReference>
<evidence type="ECO:0000256" key="5">
    <source>
        <dbReference type="ARBA" id="ARBA00037678"/>
    </source>
</evidence>
<dbReference type="InterPro" id="IPR013154">
    <property type="entry name" value="ADH-like_N"/>
</dbReference>
<comment type="catalytic activity">
    <reaction evidence="10">
        <text>2-deoxy-scyllo-inosamine + NAD(+) = 3-amino-2,3-dideoxy-scyllo-inosose + NADH + H(+)</text>
        <dbReference type="Rhea" id="RHEA:33883"/>
        <dbReference type="ChEBI" id="CHEBI:15378"/>
        <dbReference type="ChEBI" id="CHEBI:57540"/>
        <dbReference type="ChEBI" id="CHEBI:57945"/>
        <dbReference type="ChEBI" id="CHEBI:65002"/>
        <dbReference type="ChEBI" id="CHEBI:65003"/>
        <dbReference type="EC" id="1.1.1.329"/>
    </reaction>
</comment>
<dbReference type="KEGG" id="shaw:CEB94_04565"/>
<evidence type="ECO:0000256" key="2">
    <source>
        <dbReference type="ARBA" id="ARBA00022723"/>
    </source>
</evidence>
<evidence type="ECO:0000256" key="12">
    <source>
        <dbReference type="RuleBase" id="RU361277"/>
    </source>
</evidence>
<dbReference type="SMART" id="SM00829">
    <property type="entry name" value="PKS_ER"/>
    <property type="match status" value="1"/>
</dbReference>
<reference evidence="14 15" key="1">
    <citation type="submission" date="2017-06" db="EMBL/GenBank/DDBJ databases">
        <title>Complete Genome Sequence of Streptomyces hawaiiensis NRRL 15010 and insights into acyldepsipeptides biosynthesis.</title>
        <authorList>
            <person name="Mariita R.M."/>
            <person name="Sello J.K."/>
        </authorList>
    </citation>
    <scope>NUCLEOTIDE SEQUENCE [LARGE SCALE GENOMIC DNA]</scope>
    <source>
        <strain evidence="14 15">ATCC 12236</strain>
    </source>
</reference>
<comment type="function">
    <text evidence="5">Catalyzes the oxidation of 2-deoxy-scyllo-inosamine (DOIA) with NAD(+) or NADP(+), forming 3-amino-2,3-dideoxy-scyllo-inosose (amino-DOI).</text>
</comment>
<dbReference type="InterPro" id="IPR036291">
    <property type="entry name" value="NAD(P)-bd_dom_sf"/>
</dbReference>
<comment type="cofactor">
    <cofactor evidence="1 12">
        <name>Zn(2+)</name>
        <dbReference type="ChEBI" id="CHEBI:29105"/>
    </cofactor>
</comment>
<evidence type="ECO:0000256" key="3">
    <source>
        <dbReference type="ARBA" id="ARBA00022833"/>
    </source>
</evidence>
<name>A0A6G5R8B1_9ACTN</name>
<evidence type="ECO:0000313" key="15">
    <source>
        <dbReference type="Proteomes" id="UP000495940"/>
    </source>
</evidence>
<dbReference type="InterPro" id="IPR050129">
    <property type="entry name" value="Zn_alcohol_dh"/>
</dbReference>
<dbReference type="Proteomes" id="UP000495940">
    <property type="component" value="Chromosome"/>
</dbReference>
<dbReference type="PROSITE" id="PS00059">
    <property type="entry name" value="ADH_ZINC"/>
    <property type="match status" value="1"/>
</dbReference>
<dbReference type="EC" id="1.1.1.329" evidence="8"/>
<dbReference type="AlphaFoldDB" id="A0A6G5R8B1"/>
<dbReference type="SUPFAM" id="SSF50129">
    <property type="entry name" value="GroES-like"/>
    <property type="match status" value="1"/>
</dbReference>
<evidence type="ECO:0000256" key="10">
    <source>
        <dbReference type="ARBA" id="ARBA00048685"/>
    </source>
</evidence>
<dbReference type="EMBL" id="CP021978">
    <property type="protein sequence ID" value="QCD54210.1"/>
    <property type="molecule type" value="Genomic_DNA"/>
</dbReference>
<dbReference type="GO" id="GO:0008270">
    <property type="term" value="F:zinc ion binding"/>
    <property type="evidence" value="ECO:0007669"/>
    <property type="project" value="InterPro"/>
</dbReference>
<organism evidence="14 15">
    <name type="scientific">Streptomyces hawaiiensis</name>
    <dbReference type="NCBI Taxonomy" id="67305"/>
    <lineage>
        <taxon>Bacteria</taxon>
        <taxon>Bacillati</taxon>
        <taxon>Actinomycetota</taxon>
        <taxon>Actinomycetes</taxon>
        <taxon>Kitasatosporales</taxon>
        <taxon>Streptomycetaceae</taxon>
        <taxon>Streptomyces</taxon>
    </lineage>
</organism>
<proteinExistence type="inferred from homology"/>
<dbReference type="InterPro" id="IPR020843">
    <property type="entry name" value="ER"/>
</dbReference>
<evidence type="ECO:0000256" key="11">
    <source>
        <dbReference type="ARBA" id="ARBA00049085"/>
    </source>
</evidence>
<dbReference type="PANTHER" id="PTHR43401">
    <property type="entry name" value="L-THREONINE 3-DEHYDROGENASE"/>
    <property type="match status" value="1"/>
</dbReference>
<dbReference type="Gene3D" id="3.90.180.10">
    <property type="entry name" value="Medium-chain alcohol dehydrogenases, catalytic domain"/>
    <property type="match status" value="1"/>
</dbReference>
<keyword evidence="3 12" id="KW-0862">Zinc</keyword>
<dbReference type="Pfam" id="PF08240">
    <property type="entry name" value="ADH_N"/>
    <property type="match status" value="1"/>
</dbReference>
<evidence type="ECO:0000256" key="7">
    <source>
        <dbReference type="ARBA" id="ARBA00038004"/>
    </source>
</evidence>
<dbReference type="GO" id="GO:0016491">
    <property type="term" value="F:oxidoreductase activity"/>
    <property type="evidence" value="ECO:0007669"/>
    <property type="project" value="UniProtKB-KW"/>
</dbReference>
<evidence type="ECO:0000256" key="9">
    <source>
        <dbReference type="ARBA" id="ARBA00039387"/>
    </source>
</evidence>
<feature type="domain" description="Enoyl reductase (ER)" evidence="13">
    <location>
        <begin position="11"/>
        <end position="339"/>
    </location>
</feature>
<gene>
    <name evidence="14" type="ORF">CEB94_04565</name>
</gene>
<dbReference type="InterPro" id="IPR011032">
    <property type="entry name" value="GroES-like_sf"/>
</dbReference>
<protein>
    <recommendedName>
        <fullName evidence="9">2-deoxy-scyllo-inosamine dehydrogenase</fullName>
        <ecNumber evidence="8">1.1.1.329</ecNumber>
    </recommendedName>
</protein>
<evidence type="ECO:0000256" key="4">
    <source>
        <dbReference type="ARBA" id="ARBA00023002"/>
    </source>
</evidence>
<accession>A0A6G5R8B1</accession>
<dbReference type="Gene3D" id="3.40.50.720">
    <property type="entry name" value="NAD(P)-binding Rossmann-like Domain"/>
    <property type="match status" value="1"/>
</dbReference>